<comment type="caution">
    <text evidence="1">The sequence shown here is derived from an EMBL/GenBank/DDBJ whole genome shotgun (WGS) entry which is preliminary data.</text>
</comment>
<keyword evidence="1" id="KW-0808">Transferase</keyword>
<feature type="non-terminal residue" evidence="1">
    <location>
        <position position="62"/>
    </location>
</feature>
<keyword evidence="1" id="KW-0675">Receptor</keyword>
<evidence type="ECO:0000313" key="1">
    <source>
        <dbReference type="EMBL" id="MCI42420.1"/>
    </source>
</evidence>
<reference evidence="1 2" key="1">
    <citation type="journal article" date="2018" name="Front. Plant Sci.">
        <title>Red Clover (Trifolium pratense) and Zigzag Clover (T. medium) - A Picture of Genomic Similarities and Differences.</title>
        <authorList>
            <person name="Dluhosova J."/>
            <person name="Istvanek J."/>
            <person name="Nedelnik J."/>
            <person name="Repkova J."/>
        </authorList>
    </citation>
    <scope>NUCLEOTIDE SEQUENCE [LARGE SCALE GENOMIC DNA]</scope>
    <source>
        <strain evidence="2">cv. 10/8</strain>
        <tissue evidence="1">Leaf</tissue>
    </source>
</reference>
<evidence type="ECO:0000313" key="2">
    <source>
        <dbReference type="Proteomes" id="UP000265520"/>
    </source>
</evidence>
<name>A0A392S329_9FABA</name>
<dbReference type="EMBL" id="LXQA010304269">
    <property type="protein sequence ID" value="MCI42420.1"/>
    <property type="molecule type" value="Genomic_DNA"/>
</dbReference>
<proteinExistence type="predicted"/>
<organism evidence="1 2">
    <name type="scientific">Trifolium medium</name>
    <dbReference type="NCBI Taxonomy" id="97028"/>
    <lineage>
        <taxon>Eukaryota</taxon>
        <taxon>Viridiplantae</taxon>
        <taxon>Streptophyta</taxon>
        <taxon>Embryophyta</taxon>
        <taxon>Tracheophyta</taxon>
        <taxon>Spermatophyta</taxon>
        <taxon>Magnoliopsida</taxon>
        <taxon>eudicotyledons</taxon>
        <taxon>Gunneridae</taxon>
        <taxon>Pentapetalae</taxon>
        <taxon>rosids</taxon>
        <taxon>fabids</taxon>
        <taxon>Fabales</taxon>
        <taxon>Fabaceae</taxon>
        <taxon>Papilionoideae</taxon>
        <taxon>50 kb inversion clade</taxon>
        <taxon>NPAAA clade</taxon>
        <taxon>Hologalegina</taxon>
        <taxon>IRL clade</taxon>
        <taxon>Trifolieae</taxon>
        <taxon>Trifolium</taxon>
    </lineage>
</organism>
<keyword evidence="2" id="KW-1185">Reference proteome</keyword>
<accession>A0A392S329</accession>
<keyword evidence="1" id="KW-0418">Kinase</keyword>
<sequence length="62" mass="6944">MDSGSLTKPFSVDEVKAAVWDCGSYKSPGPDGVNLGFFKDFWAELQGDVMRFISEFHRNGRL</sequence>
<dbReference type="AlphaFoldDB" id="A0A392S329"/>
<dbReference type="GO" id="GO:0016301">
    <property type="term" value="F:kinase activity"/>
    <property type="evidence" value="ECO:0007669"/>
    <property type="project" value="UniProtKB-KW"/>
</dbReference>
<protein>
    <submittedName>
        <fullName evidence="1">Cysteine-rich receptor-like protein kinase</fullName>
    </submittedName>
</protein>
<dbReference type="Proteomes" id="UP000265520">
    <property type="component" value="Unassembled WGS sequence"/>
</dbReference>